<dbReference type="AlphaFoldDB" id="A0A497JFD9"/>
<comment type="caution">
    <text evidence="1">The sequence shown here is derived from an EMBL/GenBank/DDBJ whole genome shotgun (WGS) entry which is preliminary data.</text>
</comment>
<evidence type="ECO:0000313" key="2">
    <source>
        <dbReference type="Proteomes" id="UP000277633"/>
    </source>
</evidence>
<gene>
    <name evidence="1" type="ORF">DRO07_02320</name>
</gene>
<dbReference type="Proteomes" id="UP000277633">
    <property type="component" value="Unassembled WGS sequence"/>
</dbReference>
<name>A0A497JFD9_9ARCH</name>
<feature type="non-terminal residue" evidence="1">
    <location>
        <position position="1"/>
    </location>
</feature>
<reference evidence="1 2" key="1">
    <citation type="submission" date="2018-06" db="EMBL/GenBank/DDBJ databases">
        <title>Extensive metabolic versatility and redundancy in microbially diverse, dynamic hydrothermal sediments.</title>
        <authorList>
            <person name="Dombrowski N."/>
            <person name="Teske A."/>
            <person name="Baker B.J."/>
        </authorList>
    </citation>
    <scope>NUCLEOTIDE SEQUENCE [LARGE SCALE GENOMIC DNA]</scope>
    <source>
        <strain evidence="1">B9_G13</strain>
    </source>
</reference>
<protein>
    <submittedName>
        <fullName evidence="1">Uncharacterized protein</fullName>
    </submittedName>
</protein>
<accession>A0A497JFD9</accession>
<dbReference type="EMBL" id="QMWO01000078">
    <property type="protein sequence ID" value="RLG69462.1"/>
    <property type="molecule type" value="Genomic_DNA"/>
</dbReference>
<proteinExistence type="predicted"/>
<sequence>PDSKLPFWMVEYLTQKCPHDFGQLWWSQQHRRVTLRISEKPIIKTKGKNYNFRIARRIIRDRPQIIRIIYPDGKIMYRREIEEKFGNV</sequence>
<evidence type="ECO:0000313" key="1">
    <source>
        <dbReference type="EMBL" id="RLG69462.1"/>
    </source>
</evidence>
<organism evidence="1 2">
    <name type="scientific">Candidatus Iainarchaeum sp</name>
    <dbReference type="NCBI Taxonomy" id="3101447"/>
    <lineage>
        <taxon>Archaea</taxon>
        <taxon>Candidatus Iainarchaeota</taxon>
        <taxon>Candidatus Iainarchaeia</taxon>
        <taxon>Candidatus Iainarchaeales</taxon>
        <taxon>Candidatus Iainarchaeaceae</taxon>
        <taxon>Candidatus Iainarchaeum</taxon>
    </lineage>
</organism>